<comment type="pathway">
    <text evidence="2">Mycotoxin biosynthesis.</text>
</comment>
<dbReference type="InterPro" id="IPR029045">
    <property type="entry name" value="ClpP/crotonase-like_dom_sf"/>
</dbReference>
<evidence type="ECO:0000256" key="4">
    <source>
        <dbReference type="ARBA" id="ARBA00023140"/>
    </source>
</evidence>
<proteinExistence type="predicted"/>
<dbReference type="GO" id="GO:0004165">
    <property type="term" value="F:delta(3)-delta(2)-enoyl-CoA isomerase activity"/>
    <property type="evidence" value="ECO:0007669"/>
    <property type="project" value="UniProtKB-ARBA"/>
</dbReference>
<dbReference type="AlphaFoldDB" id="A0A6A5XY81"/>
<evidence type="ECO:0000256" key="5">
    <source>
        <dbReference type="ARBA" id="ARBA00023235"/>
    </source>
</evidence>
<dbReference type="PANTHER" id="PTHR43684:SF1">
    <property type="entry name" value="ENOYL-COA DELTA ISOMERASE 2"/>
    <property type="match status" value="1"/>
</dbReference>
<keyword evidence="4" id="KW-0576">Peroxisome</keyword>
<dbReference type="Proteomes" id="UP000799778">
    <property type="component" value="Unassembled WGS sequence"/>
</dbReference>
<comment type="subcellular location">
    <subcellularLocation>
        <location evidence="1">Peroxisome</location>
    </subcellularLocation>
</comment>
<dbReference type="GeneID" id="54278781"/>
<evidence type="ECO:0000313" key="6">
    <source>
        <dbReference type="EMBL" id="KAF2017883.1"/>
    </source>
</evidence>
<dbReference type="RefSeq" id="XP_033386222.1">
    <property type="nucleotide sequence ID" value="XM_033521384.1"/>
</dbReference>
<dbReference type="InterPro" id="IPR014748">
    <property type="entry name" value="Enoyl-CoA_hydra_C"/>
</dbReference>
<keyword evidence="3" id="KW-0843">Virulence</keyword>
<keyword evidence="7" id="KW-1185">Reference proteome</keyword>
<evidence type="ECO:0000256" key="1">
    <source>
        <dbReference type="ARBA" id="ARBA00004275"/>
    </source>
</evidence>
<evidence type="ECO:0000313" key="7">
    <source>
        <dbReference type="Proteomes" id="UP000799778"/>
    </source>
</evidence>
<dbReference type="EMBL" id="ML978068">
    <property type="protein sequence ID" value="KAF2017883.1"/>
    <property type="molecule type" value="Genomic_DNA"/>
</dbReference>
<dbReference type="OrthoDB" id="448450at2759"/>
<accession>A0A6A5XY81</accession>
<dbReference type="Gene3D" id="1.10.12.10">
    <property type="entry name" value="Lyase 2-enoyl-coa Hydratase, Chain A, domain 2"/>
    <property type="match status" value="1"/>
</dbReference>
<dbReference type="PANTHER" id="PTHR43684">
    <property type="match status" value="1"/>
</dbReference>
<name>A0A6A5XY81_9PLEO</name>
<dbReference type="CDD" id="cd06558">
    <property type="entry name" value="crotonase-like"/>
    <property type="match status" value="1"/>
</dbReference>
<dbReference type="GO" id="GO:0005777">
    <property type="term" value="C:peroxisome"/>
    <property type="evidence" value="ECO:0007669"/>
    <property type="project" value="UniProtKB-SubCell"/>
</dbReference>
<gene>
    <name evidence="6" type="ORF">BU24DRAFT_161732</name>
</gene>
<dbReference type="InterPro" id="IPR051053">
    <property type="entry name" value="ECH/Chromodomain_protein"/>
</dbReference>
<protein>
    <submittedName>
        <fullName evidence="6">ClpP/crotonase</fullName>
    </submittedName>
</protein>
<dbReference type="Pfam" id="PF00378">
    <property type="entry name" value="ECH_1"/>
    <property type="match status" value="1"/>
</dbReference>
<organism evidence="6 7">
    <name type="scientific">Aaosphaeria arxii CBS 175.79</name>
    <dbReference type="NCBI Taxonomy" id="1450172"/>
    <lineage>
        <taxon>Eukaryota</taxon>
        <taxon>Fungi</taxon>
        <taxon>Dikarya</taxon>
        <taxon>Ascomycota</taxon>
        <taxon>Pezizomycotina</taxon>
        <taxon>Dothideomycetes</taxon>
        <taxon>Pleosporomycetidae</taxon>
        <taxon>Pleosporales</taxon>
        <taxon>Pleosporales incertae sedis</taxon>
        <taxon>Aaosphaeria</taxon>
    </lineage>
</organism>
<dbReference type="SUPFAM" id="SSF52096">
    <property type="entry name" value="ClpP/crotonase"/>
    <property type="match status" value="1"/>
</dbReference>
<evidence type="ECO:0000256" key="3">
    <source>
        <dbReference type="ARBA" id="ARBA00023026"/>
    </source>
</evidence>
<keyword evidence="5" id="KW-0413">Isomerase</keyword>
<evidence type="ECO:0000256" key="2">
    <source>
        <dbReference type="ARBA" id="ARBA00004685"/>
    </source>
</evidence>
<reference evidence="6" key="1">
    <citation type="journal article" date="2020" name="Stud. Mycol.">
        <title>101 Dothideomycetes genomes: a test case for predicting lifestyles and emergence of pathogens.</title>
        <authorList>
            <person name="Haridas S."/>
            <person name="Albert R."/>
            <person name="Binder M."/>
            <person name="Bloem J."/>
            <person name="Labutti K."/>
            <person name="Salamov A."/>
            <person name="Andreopoulos B."/>
            <person name="Baker S."/>
            <person name="Barry K."/>
            <person name="Bills G."/>
            <person name="Bluhm B."/>
            <person name="Cannon C."/>
            <person name="Castanera R."/>
            <person name="Culley D."/>
            <person name="Daum C."/>
            <person name="Ezra D."/>
            <person name="Gonzalez J."/>
            <person name="Henrissat B."/>
            <person name="Kuo A."/>
            <person name="Liang C."/>
            <person name="Lipzen A."/>
            <person name="Lutzoni F."/>
            <person name="Magnuson J."/>
            <person name="Mondo S."/>
            <person name="Nolan M."/>
            <person name="Ohm R."/>
            <person name="Pangilinan J."/>
            <person name="Park H.-J."/>
            <person name="Ramirez L."/>
            <person name="Alfaro M."/>
            <person name="Sun H."/>
            <person name="Tritt A."/>
            <person name="Yoshinaga Y."/>
            <person name="Zwiers L.-H."/>
            <person name="Turgeon B."/>
            <person name="Goodwin S."/>
            <person name="Spatafora J."/>
            <person name="Crous P."/>
            <person name="Grigoriev I."/>
        </authorList>
    </citation>
    <scope>NUCLEOTIDE SEQUENCE</scope>
    <source>
        <strain evidence="6">CBS 175.79</strain>
    </source>
</reference>
<sequence>MEPPSYQFVKVELLAAGHVAIIKLNRPNSGNSCHPTLVSEWSSALEWIEQQPDIRVVIQTGEGKFYCTGMELVDSGPVPALPFARGSVFDSLCRTLICTEKILIAAVNGPAAGFGVSSLGLFDLVYSVPDAYFFTPFVKWGMTTEGASSYSFTKLMGHQKAALLFLAGDRVSAEEAERLGLVSKILPGAGFLDHVQAIARRISQSPPGALRATKRLMKHQHREELLAAHERECDVMQNERYGSEESRQALKQFQIEKEQKRKLKSNL</sequence>
<dbReference type="InterPro" id="IPR001753">
    <property type="entry name" value="Enoyl-CoA_hydra/iso"/>
</dbReference>
<dbReference type="Gene3D" id="3.90.226.10">
    <property type="entry name" value="2-enoyl-CoA Hydratase, Chain A, domain 1"/>
    <property type="match status" value="1"/>
</dbReference>